<evidence type="ECO:0000313" key="3">
    <source>
        <dbReference type="EMBL" id="MEL1264686.1"/>
    </source>
</evidence>
<dbReference type="Proteomes" id="UP001459204">
    <property type="component" value="Unassembled WGS sequence"/>
</dbReference>
<dbReference type="InterPro" id="IPR022385">
    <property type="entry name" value="Rhs_assc_core"/>
</dbReference>
<feature type="domain" description="Teneurin-like YD-shell" evidence="2">
    <location>
        <begin position="20"/>
        <end position="114"/>
    </location>
</feature>
<dbReference type="NCBIfam" id="TIGR03696">
    <property type="entry name" value="Rhs_assc_core"/>
    <property type="match status" value="1"/>
</dbReference>
<dbReference type="InterPro" id="IPR056823">
    <property type="entry name" value="TEN-like_YD-shell"/>
</dbReference>
<protein>
    <submittedName>
        <fullName evidence="3">RHS repeat-associated core domain-containing protein</fullName>
    </submittedName>
</protein>
<reference evidence="3 4" key="1">
    <citation type="submission" date="2024-04" db="EMBL/GenBank/DDBJ databases">
        <title>Draft genome sequence of Pseudoxanthomonas putridarboris WD12.</title>
        <authorList>
            <person name="Oh J."/>
        </authorList>
    </citation>
    <scope>NUCLEOTIDE SEQUENCE [LARGE SCALE GENOMIC DNA]</scope>
    <source>
        <strain evidence="3 4">WD12</strain>
    </source>
</reference>
<accession>A0ABU9J0D7</accession>
<organism evidence="3 4">
    <name type="scientific">Pseudoxanthomonas putridarboris</name>
    <dbReference type="NCBI Taxonomy" id="752605"/>
    <lineage>
        <taxon>Bacteria</taxon>
        <taxon>Pseudomonadati</taxon>
        <taxon>Pseudomonadota</taxon>
        <taxon>Gammaproteobacteria</taxon>
        <taxon>Lysobacterales</taxon>
        <taxon>Lysobacteraceae</taxon>
        <taxon>Pseudoxanthomonas</taxon>
    </lineage>
</organism>
<dbReference type="EMBL" id="JBBWWT010000004">
    <property type="protein sequence ID" value="MEL1264686.1"/>
    <property type="molecule type" value="Genomic_DNA"/>
</dbReference>
<dbReference type="PANTHER" id="PTHR32305:SF15">
    <property type="entry name" value="PROTEIN RHSA-RELATED"/>
    <property type="match status" value="1"/>
</dbReference>
<proteinExistence type="predicted"/>
<sequence length="192" mass="21084">MLLFLGLTVQPVLAQTVVEYLHTDALGSVVAVTDESGNVIERREYEPYGYQLTPAVQDGPGYTGHVQDAATGLTYMQQRYYDPICGCFLSVDPVTAYSNPVGQFHRYRYANNNPYKFTDPDGRQAAERWVEYHRTEVEAGRGAQFDSMEGPAVTATATIVSLTPVIGPYLGLTLRNAEKASSGLLPVPWTPS</sequence>
<dbReference type="InterPro" id="IPR050708">
    <property type="entry name" value="T6SS_VgrG/RHS"/>
</dbReference>
<gene>
    <name evidence="3" type="ORF">AAD027_09950</name>
</gene>
<dbReference type="PANTHER" id="PTHR32305">
    <property type="match status" value="1"/>
</dbReference>
<comment type="caution">
    <text evidence="3">The sequence shown here is derived from an EMBL/GenBank/DDBJ whole genome shotgun (WGS) entry which is preliminary data.</text>
</comment>
<evidence type="ECO:0000259" key="2">
    <source>
        <dbReference type="Pfam" id="PF25023"/>
    </source>
</evidence>
<keyword evidence="4" id="KW-1185">Reference proteome</keyword>
<dbReference type="Gene3D" id="2.180.10.10">
    <property type="entry name" value="RHS repeat-associated core"/>
    <property type="match status" value="1"/>
</dbReference>
<dbReference type="Pfam" id="PF25023">
    <property type="entry name" value="TEN_YD-shell"/>
    <property type="match status" value="1"/>
</dbReference>
<name>A0ABU9J0D7_9GAMM</name>
<keyword evidence="1" id="KW-0677">Repeat</keyword>
<evidence type="ECO:0000313" key="4">
    <source>
        <dbReference type="Proteomes" id="UP001459204"/>
    </source>
</evidence>
<evidence type="ECO:0000256" key="1">
    <source>
        <dbReference type="ARBA" id="ARBA00022737"/>
    </source>
</evidence>